<comment type="caution">
    <text evidence="4">The sequence shown here is derived from an EMBL/GenBank/DDBJ whole genome shotgun (WGS) entry which is preliminary data.</text>
</comment>
<dbReference type="Proteomes" id="UP001162880">
    <property type="component" value="Unassembled WGS sequence"/>
</dbReference>
<protein>
    <submittedName>
        <fullName evidence="4">Polysaccharide export protein</fullName>
    </submittedName>
</protein>
<accession>A0ABT0B441</accession>
<keyword evidence="5" id="KW-1185">Reference proteome</keyword>
<evidence type="ECO:0000313" key="5">
    <source>
        <dbReference type="Proteomes" id="UP001162880"/>
    </source>
</evidence>
<dbReference type="Pfam" id="PF10531">
    <property type="entry name" value="SLBB"/>
    <property type="match status" value="1"/>
</dbReference>
<dbReference type="RefSeq" id="WP_243994916.1">
    <property type="nucleotide sequence ID" value="NZ_JALHLE010000023.1"/>
</dbReference>
<sequence length="163" mass="17569">MSSLNAEVSDGYLLGAGDKLKVNVFDEPTLSGEFEVGEGGVLALPLIDPIVANGKTPEMLAQVVTSALKSGGYVLDPHVSVEVLKYRPFFILGEVKQPGEYPYRGDLTLQQAVATAGGYTARANKRTIEIQRKQWSVAKRVKLDDATLKIAPGDTITVLEAFF</sequence>
<keyword evidence="1" id="KW-0732">Signal</keyword>
<feature type="domain" description="Soluble ligand binding" evidence="3">
    <location>
        <begin position="89"/>
        <end position="133"/>
    </location>
</feature>
<evidence type="ECO:0000259" key="2">
    <source>
        <dbReference type="Pfam" id="PF02563"/>
    </source>
</evidence>
<evidence type="ECO:0000259" key="3">
    <source>
        <dbReference type="Pfam" id="PF10531"/>
    </source>
</evidence>
<evidence type="ECO:0000256" key="1">
    <source>
        <dbReference type="ARBA" id="ARBA00022729"/>
    </source>
</evidence>
<dbReference type="EMBL" id="JALHLE010000023">
    <property type="protein sequence ID" value="MCJ2179810.1"/>
    <property type="molecule type" value="Genomic_DNA"/>
</dbReference>
<dbReference type="PANTHER" id="PTHR33619">
    <property type="entry name" value="POLYSACCHARIDE EXPORT PROTEIN GFCE-RELATED"/>
    <property type="match status" value="1"/>
</dbReference>
<dbReference type="InterPro" id="IPR003715">
    <property type="entry name" value="Poly_export_N"/>
</dbReference>
<organism evidence="4 5">
    <name type="scientific">Novosphingobium album</name>
    <name type="common">ex Hu et al. 2023</name>
    <dbReference type="NCBI Taxonomy" id="2930093"/>
    <lineage>
        <taxon>Bacteria</taxon>
        <taxon>Pseudomonadati</taxon>
        <taxon>Pseudomonadota</taxon>
        <taxon>Alphaproteobacteria</taxon>
        <taxon>Sphingomonadales</taxon>
        <taxon>Sphingomonadaceae</taxon>
        <taxon>Novosphingobium</taxon>
    </lineage>
</organism>
<gene>
    <name evidence="4" type="ORF">MTR64_14670</name>
</gene>
<dbReference type="InterPro" id="IPR049712">
    <property type="entry name" value="Poly_export"/>
</dbReference>
<dbReference type="PANTHER" id="PTHR33619:SF3">
    <property type="entry name" value="POLYSACCHARIDE EXPORT PROTEIN GFCE-RELATED"/>
    <property type="match status" value="1"/>
</dbReference>
<dbReference type="Pfam" id="PF02563">
    <property type="entry name" value="Poly_export"/>
    <property type="match status" value="1"/>
</dbReference>
<reference evidence="4" key="1">
    <citation type="submission" date="2022-03" db="EMBL/GenBank/DDBJ databases">
        <title>Identification of a novel bacterium isolated from mangrove sediments.</title>
        <authorList>
            <person name="Pan X."/>
        </authorList>
    </citation>
    <scope>NUCLEOTIDE SEQUENCE</scope>
    <source>
        <strain evidence="4">B2580</strain>
    </source>
</reference>
<proteinExistence type="predicted"/>
<dbReference type="Gene3D" id="3.10.560.10">
    <property type="entry name" value="Outer membrane lipoprotein wza domain like"/>
    <property type="match status" value="1"/>
</dbReference>
<feature type="domain" description="Polysaccharide export protein N-terminal" evidence="2">
    <location>
        <begin position="7"/>
        <end position="83"/>
    </location>
</feature>
<name>A0ABT0B441_9SPHN</name>
<dbReference type="InterPro" id="IPR019554">
    <property type="entry name" value="Soluble_ligand-bd"/>
</dbReference>
<evidence type="ECO:0000313" key="4">
    <source>
        <dbReference type="EMBL" id="MCJ2179810.1"/>
    </source>
</evidence>